<dbReference type="SUPFAM" id="SSF52540">
    <property type="entry name" value="P-loop containing nucleoside triphosphate hydrolases"/>
    <property type="match status" value="2"/>
</dbReference>
<keyword evidence="1" id="KW-0547">Nucleotide-binding</keyword>
<feature type="region of interest" description="Disordered" evidence="4">
    <location>
        <begin position="584"/>
        <end position="635"/>
    </location>
</feature>
<dbReference type="PROSITE" id="PS50893">
    <property type="entry name" value="ABC_TRANSPORTER_2"/>
    <property type="match status" value="2"/>
</dbReference>
<dbReference type="GO" id="GO:0016887">
    <property type="term" value="F:ATP hydrolysis activity"/>
    <property type="evidence" value="ECO:0007669"/>
    <property type="project" value="InterPro"/>
</dbReference>
<dbReference type="SMART" id="SM00382">
    <property type="entry name" value="AAA"/>
    <property type="match status" value="2"/>
</dbReference>
<evidence type="ECO:0000259" key="5">
    <source>
        <dbReference type="PROSITE" id="PS50893"/>
    </source>
</evidence>
<protein>
    <submittedName>
        <fullName evidence="6">ATP-binding cassette, subfamily F, uup</fullName>
    </submittedName>
</protein>
<dbReference type="InterPro" id="IPR003593">
    <property type="entry name" value="AAA+_ATPase"/>
</dbReference>
<keyword evidence="2 6" id="KW-0067">ATP-binding</keyword>
<dbReference type="PROSITE" id="PS00211">
    <property type="entry name" value="ABC_TRANSPORTER_1"/>
    <property type="match status" value="1"/>
</dbReference>
<feature type="domain" description="ABC transporter" evidence="5">
    <location>
        <begin position="367"/>
        <end position="591"/>
    </location>
</feature>
<evidence type="ECO:0000256" key="3">
    <source>
        <dbReference type="SAM" id="Coils"/>
    </source>
</evidence>
<feature type="domain" description="ABC transporter" evidence="5">
    <location>
        <begin position="45"/>
        <end position="295"/>
    </location>
</feature>
<dbReference type="EMBL" id="GBEZ01025372">
    <property type="protein sequence ID" value="JAC61709.1"/>
    <property type="molecule type" value="Transcribed_RNA"/>
</dbReference>
<dbReference type="InterPro" id="IPR017871">
    <property type="entry name" value="ABC_transporter-like_CS"/>
</dbReference>
<dbReference type="GO" id="GO:0005524">
    <property type="term" value="F:ATP binding"/>
    <property type="evidence" value="ECO:0007669"/>
    <property type="project" value="UniProtKB-KW"/>
</dbReference>
<dbReference type="PANTHER" id="PTHR42855:SF1">
    <property type="entry name" value="ABC TRANSPORTER DOMAIN-CONTAINING PROTEIN"/>
    <property type="match status" value="1"/>
</dbReference>
<dbReference type="GO" id="GO:0003677">
    <property type="term" value="F:DNA binding"/>
    <property type="evidence" value="ECO:0007669"/>
    <property type="project" value="InterPro"/>
</dbReference>
<keyword evidence="3" id="KW-0175">Coiled coil</keyword>
<organism evidence="6">
    <name type="scientific">Tetraselmis sp. GSL018</name>
    <dbReference type="NCBI Taxonomy" id="582737"/>
    <lineage>
        <taxon>Eukaryota</taxon>
        <taxon>Viridiplantae</taxon>
        <taxon>Chlorophyta</taxon>
        <taxon>core chlorophytes</taxon>
        <taxon>Chlorodendrophyceae</taxon>
        <taxon>Chlorodendrales</taxon>
        <taxon>Chlorodendraceae</taxon>
        <taxon>Tetraselmis</taxon>
    </lineage>
</organism>
<dbReference type="Gene3D" id="3.40.50.300">
    <property type="entry name" value="P-loop containing nucleotide triphosphate hydrolases"/>
    <property type="match status" value="2"/>
</dbReference>
<dbReference type="InterPro" id="IPR027417">
    <property type="entry name" value="P-loop_NTPase"/>
</dbReference>
<evidence type="ECO:0000256" key="4">
    <source>
        <dbReference type="SAM" id="MobiDB-lite"/>
    </source>
</evidence>
<evidence type="ECO:0000313" key="6">
    <source>
        <dbReference type="EMBL" id="JAC61709.1"/>
    </source>
</evidence>
<dbReference type="InterPro" id="IPR037118">
    <property type="entry name" value="Val-tRNA_synth_C_sf"/>
</dbReference>
<dbReference type="FunFam" id="3.40.50.300:FF:000011">
    <property type="entry name" value="Putative ABC transporter ATP-binding component"/>
    <property type="match status" value="1"/>
</dbReference>
<dbReference type="AlphaFoldDB" id="A0A061QTC1"/>
<dbReference type="CDD" id="cd03221">
    <property type="entry name" value="ABCF_EF-3"/>
    <property type="match status" value="2"/>
</dbReference>
<accession>A0A061QTC1</accession>
<reference evidence="6" key="1">
    <citation type="submission" date="2014-05" db="EMBL/GenBank/DDBJ databases">
        <title>The transcriptome of the halophilic microalga Tetraselmis sp. GSL018 isolated from the Great Salt Lake, Utah.</title>
        <authorList>
            <person name="Jinkerson R.E."/>
            <person name="D'Adamo S."/>
            <person name="Posewitz M.C."/>
        </authorList>
    </citation>
    <scope>NUCLEOTIDE SEQUENCE</scope>
    <source>
        <strain evidence="6">GSL018</strain>
    </source>
</reference>
<feature type="coiled-coil region" evidence="3">
    <location>
        <begin position="646"/>
        <end position="697"/>
    </location>
</feature>
<dbReference type="Pfam" id="PF16326">
    <property type="entry name" value="ABC_tran_CTD"/>
    <property type="match status" value="1"/>
</dbReference>
<name>A0A061QTC1_9CHLO</name>
<dbReference type="InterPro" id="IPR003439">
    <property type="entry name" value="ABC_transporter-like_ATP-bd"/>
</dbReference>
<proteinExistence type="predicted"/>
<gene>
    <name evidence="6" type="primary">UUP</name>
    <name evidence="6" type="ORF">TSPGSL018_25469</name>
</gene>
<dbReference type="PANTHER" id="PTHR42855">
    <property type="entry name" value="ABC TRANSPORTER ATP-BINDING SUBUNIT"/>
    <property type="match status" value="1"/>
</dbReference>
<evidence type="ECO:0000256" key="2">
    <source>
        <dbReference type="ARBA" id="ARBA00022840"/>
    </source>
</evidence>
<evidence type="ECO:0000256" key="1">
    <source>
        <dbReference type="ARBA" id="ARBA00022741"/>
    </source>
</evidence>
<dbReference type="Gene3D" id="1.10.287.380">
    <property type="entry name" value="Valyl-tRNA synthetase, C-terminal domain"/>
    <property type="match status" value="1"/>
</dbReference>
<dbReference type="InterPro" id="IPR051309">
    <property type="entry name" value="ABCF_ATPase"/>
</dbReference>
<dbReference type="Pfam" id="PF00005">
    <property type="entry name" value="ABC_tran"/>
    <property type="match status" value="2"/>
</dbReference>
<dbReference type="InterPro" id="IPR032524">
    <property type="entry name" value="ABC_tran_C"/>
</dbReference>
<sequence>MFSSPIPCCRVGRCTITRTPSARGSTAYSRRLVSCQDSKTKDVILTADSISKTHDGMFNLFQNLSITLTAEERVALIGPNGCGKSSLLRILGGADEPTSGHISRKRNLKVGFLEQQPDLPEEHEALQALLSMENEASKALLEYETALSAVERGERGAKAVLDRCTDTMDAIGAWELRSEAEEVLRSLGICDTSMRVADMSGGQRRRVALASAVLSEPGLILLDEPTNHMDLDVIRWMEGWLGRSSASVVMVTHDRRFMEAVCSRVLELDRDGSSHVHRFGGAGSYARVQEARSQRRAAQAAAARDAKTMLRRESAWMARQPKARSTKSRARVAAFHELSRAARAGPSQDPSLGFGSGRMERQGKRVIELKGCGYTWKGLPLFDSIDYVFEPGDKVGVVGANGSGKSTLLDILAGRLQPTQGSVEVGETTRIGYFTQHLPVVREDLRVVDYLREVYESAEHGRPGPAEGPTGASLMVTLDQVGFPRRRHYDAVGLLSGGERRRLHLASILVREPNVLILDEPTNDLDLETVEVLEEMLSCFPGVVVTVSHDHQFMDNNADRLFVFQGNGVVKLFDGCYSEYLQAAEAESPATPTGPKTRGSRGRTQKSEDQGQPGRGEGATPAPRPSGGGASAEKRLRLGYRERIELEELEPEIEGLEARRERIMQDMNRSGVGFEALQELSVELASLEQVLERKTERWLQLADRADVE</sequence>